<feature type="non-terminal residue" evidence="3">
    <location>
        <position position="183"/>
    </location>
</feature>
<dbReference type="AlphaFoldDB" id="A0AA40DGZ9"/>
<evidence type="ECO:0000313" key="4">
    <source>
        <dbReference type="Proteomes" id="UP001172102"/>
    </source>
</evidence>
<dbReference type="Pfam" id="PF06985">
    <property type="entry name" value="HET"/>
    <property type="match status" value="1"/>
</dbReference>
<dbReference type="InterPro" id="IPR010730">
    <property type="entry name" value="HET"/>
</dbReference>
<reference evidence="3" key="1">
    <citation type="submission" date="2023-06" db="EMBL/GenBank/DDBJ databases">
        <title>Genome-scale phylogeny and comparative genomics of the fungal order Sordariales.</title>
        <authorList>
            <consortium name="Lawrence Berkeley National Laboratory"/>
            <person name="Hensen N."/>
            <person name="Bonometti L."/>
            <person name="Westerberg I."/>
            <person name="Brannstrom I.O."/>
            <person name="Guillou S."/>
            <person name="Cros-Aarteil S."/>
            <person name="Calhoun S."/>
            <person name="Haridas S."/>
            <person name="Kuo A."/>
            <person name="Mondo S."/>
            <person name="Pangilinan J."/>
            <person name="Riley R."/>
            <person name="Labutti K."/>
            <person name="Andreopoulos B."/>
            <person name="Lipzen A."/>
            <person name="Chen C."/>
            <person name="Yanf M."/>
            <person name="Daum C."/>
            <person name="Ng V."/>
            <person name="Clum A."/>
            <person name="Steindorff A."/>
            <person name="Ohm R."/>
            <person name="Martin F."/>
            <person name="Silar P."/>
            <person name="Natvig D."/>
            <person name="Lalanne C."/>
            <person name="Gautier V."/>
            <person name="Ament-Velasquez S.L."/>
            <person name="Kruys A."/>
            <person name="Hutchinson M.I."/>
            <person name="Powell A.J."/>
            <person name="Barry K."/>
            <person name="Miller A.N."/>
            <person name="Grigoriev I.V."/>
            <person name="Debuchy R."/>
            <person name="Gladieux P."/>
            <person name="Thoren M.H."/>
            <person name="Johannesson H."/>
        </authorList>
    </citation>
    <scope>NUCLEOTIDE SEQUENCE</scope>
    <source>
        <strain evidence="3">SMH4607-1</strain>
    </source>
</reference>
<gene>
    <name evidence="3" type="ORF">B0H67DRAFT_499985</name>
</gene>
<proteinExistence type="predicted"/>
<dbReference type="PANTHER" id="PTHR24148:SF73">
    <property type="entry name" value="HET DOMAIN PROTEIN (AFU_ORTHOLOGUE AFUA_8G01020)"/>
    <property type="match status" value="1"/>
</dbReference>
<accession>A0AA40DGZ9</accession>
<feature type="region of interest" description="Disordered" evidence="1">
    <location>
        <begin position="1"/>
        <end position="21"/>
    </location>
</feature>
<evidence type="ECO:0000313" key="3">
    <source>
        <dbReference type="EMBL" id="KAK0702785.1"/>
    </source>
</evidence>
<comment type="caution">
    <text evidence="3">The sequence shown here is derived from an EMBL/GenBank/DDBJ whole genome shotgun (WGS) entry which is preliminary data.</text>
</comment>
<protein>
    <submittedName>
        <fullName evidence="3">Heterokaryon incompatibility protein-domain-containing protein</fullName>
    </submittedName>
</protein>
<keyword evidence="4" id="KW-1185">Reference proteome</keyword>
<sequence>MHGPWHPILHNSPRPKKEGGWGDSRPLYAPIIPNDYSWYRPLDVLKKEIRIMFLEPEPLGSPKPVVAHVFNASLFADNIPRLYGCLSYCWGNPEVTKPVEINYTEKSKETPNGLVTYRTNFNVTTNLEAALRVLRATLSRPVLWADAICIDQSDLGEKASQVPLMAEIYNQAVQTIIWLGEAD</sequence>
<dbReference type="InterPro" id="IPR052895">
    <property type="entry name" value="HetReg/Transcr_Mod"/>
</dbReference>
<dbReference type="Proteomes" id="UP001172102">
    <property type="component" value="Unassembled WGS sequence"/>
</dbReference>
<dbReference type="EMBL" id="JAUKUA010000008">
    <property type="protein sequence ID" value="KAK0702785.1"/>
    <property type="molecule type" value="Genomic_DNA"/>
</dbReference>
<dbReference type="PANTHER" id="PTHR24148">
    <property type="entry name" value="ANKYRIN REPEAT DOMAIN-CONTAINING PROTEIN 39 HOMOLOG-RELATED"/>
    <property type="match status" value="1"/>
</dbReference>
<organism evidence="3 4">
    <name type="scientific">Lasiosphaeris hirsuta</name>
    <dbReference type="NCBI Taxonomy" id="260670"/>
    <lineage>
        <taxon>Eukaryota</taxon>
        <taxon>Fungi</taxon>
        <taxon>Dikarya</taxon>
        <taxon>Ascomycota</taxon>
        <taxon>Pezizomycotina</taxon>
        <taxon>Sordariomycetes</taxon>
        <taxon>Sordariomycetidae</taxon>
        <taxon>Sordariales</taxon>
        <taxon>Lasiosphaeriaceae</taxon>
        <taxon>Lasiosphaeris</taxon>
    </lineage>
</organism>
<evidence type="ECO:0000259" key="2">
    <source>
        <dbReference type="Pfam" id="PF06985"/>
    </source>
</evidence>
<evidence type="ECO:0000256" key="1">
    <source>
        <dbReference type="SAM" id="MobiDB-lite"/>
    </source>
</evidence>
<name>A0AA40DGZ9_9PEZI</name>
<feature type="domain" description="Heterokaryon incompatibility" evidence="2">
    <location>
        <begin position="83"/>
        <end position="182"/>
    </location>
</feature>